<comment type="caution">
    <text evidence="1">The sequence shown here is derived from an EMBL/GenBank/DDBJ whole genome shotgun (WGS) entry which is preliminary data.</text>
</comment>
<name>A0A133U9U2_9EURY</name>
<evidence type="ECO:0000313" key="2">
    <source>
        <dbReference type="Proteomes" id="UP000070195"/>
    </source>
</evidence>
<organism evidence="1 2">
    <name type="scientific">candidate division MSBL1 archaeon SCGC-AAA259D18</name>
    <dbReference type="NCBI Taxonomy" id="1698262"/>
    <lineage>
        <taxon>Archaea</taxon>
        <taxon>Methanobacteriati</taxon>
        <taxon>Methanobacteriota</taxon>
        <taxon>candidate division MSBL1</taxon>
    </lineage>
</organism>
<gene>
    <name evidence="1" type="ORF">AKJ63_02080</name>
</gene>
<keyword evidence="2" id="KW-1185">Reference proteome</keyword>
<protein>
    <submittedName>
        <fullName evidence="1">Uncharacterized protein</fullName>
    </submittedName>
</protein>
<accession>A0A133U9U2</accession>
<dbReference type="Proteomes" id="UP000070195">
    <property type="component" value="Unassembled WGS sequence"/>
</dbReference>
<sequence>MDLPSFLSFSELNMGDCKSFEIGRWNVGNTTLNFEKFVRKGQIRTFQVFIPQLFYFLVRVKMGYHFELWRKKTSDIYKWTSEKVCGV</sequence>
<dbReference type="EMBL" id="LHXM01000045">
    <property type="protein sequence ID" value="KXA90928.1"/>
    <property type="molecule type" value="Genomic_DNA"/>
</dbReference>
<reference evidence="1 2" key="1">
    <citation type="journal article" date="2016" name="Sci. Rep.">
        <title>Metabolic traits of an uncultured archaeal lineage -MSBL1- from brine pools of the Red Sea.</title>
        <authorList>
            <person name="Mwirichia R."/>
            <person name="Alam I."/>
            <person name="Rashid M."/>
            <person name="Vinu M."/>
            <person name="Ba-Alawi W."/>
            <person name="Anthony Kamau A."/>
            <person name="Kamanda Ngugi D."/>
            <person name="Goker M."/>
            <person name="Klenk H.P."/>
            <person name="Bajic V."/>
            <person name="Stingl U."/>
        </authorList>
    </citation>
    <scope>NUCLEOTIDE SEQUENCE [LARGE SCALE GENOMIC DNA]</scope>
    <source>
        <strain evidence="1">SCGC-AAA259D18</strain>
    </source>
</reference>
<dbReference type="AlphaFoldDB" id="A0A133U9U2"/>
<evidence type="ECO:0000313" key="1">
    <source>
        <dbReference type="EMBL" id="KXA90928.1"/>
    </source>
</evidence>
<proteinExistence type="predicted"/>